<evidence type="ECO:0000256" key="15">
    <source>
        <dbReference type="ARBA" id="ARBA00023239"/>
    </source>
</evidence>
<dbReference type="SUPFAM" id="SSF46946">
    <property type="entry name" value="S13-like H2TH domain"/>
    <property type="match status" value="1"/>
</dbReference>
<dbReference type="Pfam" id="PF01149">
    <property type="entry name" value="Fapy_DNA_glyco"/>
    <property type="match status" value="1"/>
</dbReference>
<dbReference type="EC" id="4.2.99.18" evidence="6"/>
<dbReference type="InterPro" id="IPR020629">
    <property type="entry name" value="FPG_Glyclase"/>
</dbReference>
<evidence type="ECO:0000256" key="3">
    <source>
        <dbReference type="ARBA" id="ARBA00009409"/>
    </source>
</evidence>
<comment type="subunit">
    <text evidence="4">Monomer.</text>
</comment>
<dbReference type="STRING" id="471514.AN477_12710"/>
<evidence type="ECO:0000313" key="23">
    <source>
        <dbReference type="EMBL" id="KPV43441.1"/>
    </source>
</evidence>
<evidence type="ECO:0000256" key="12">
    <source>
        <dbReference type="ARBA" id="ARBA00022833"/>
    </source>
</evidence>
<keyword evidence="10 20" id="KW-0863">Zinc-finger</keyword>
<evidence type="ECO:0000256" key="20">
    <source>
        <dbReference type="PROSITE-ProRule" id="PRU00391"/>
    </source>
</evidence>
<dbReference type="InterPro" id="IPR000214">
    <property type="entry name" value="Znf_DNA_glyclase/AP_lyase"/>
</dbReference>
<dbReference type="GO" id="GO:0140078">
    <property type="term" value="F:class I DNA-(apurinic or apyrimidinic site) endonuclease activity"/>
    <property type="evidence" value="ECO:0007669"/>
    <property type="project" value="UniProtKB-EC"/>
</dbReference>
<dbReference type="EC" id="3.2.2.23" evidence="5"/>
<evidence type="ECO:0000256" key="16">
    <source>
        <dbReference type="ARBA" id="ARBA00023268"/>
    </source>
</evidence>
<keyword evidence="9" id="KW-0227">DNA damage</keyword>
<name>A0A0P9GR87_9BACL</name>
<dbReference type="NCBIfam" id="NF002211">
    <property type="entry name" value="PRK01103.1"/>
    <property type="match status" value="1"/>
</dbReference>
<dbReference type="PATRIC" id="fig|471514.4.peg.1637"/>
<dbReference type="PROSITE" id="PS51066">
    <property type="entry name" value="ZF_FPG_2"/>
    <property type="match status" value="1"/>
</dbReference>
<comment type="cofactor">
    <cofactor evidence="2">
        <name>Zn(2+)</name>
        <dbReference type="ChEBI" id="CHEBI:29105"/>
    </cofactor>
</comment>
<dbReference type="Gene3D" id="1.10.8.50">
    <property type="match status" value="1"/>
</dbReference>
<evidence type="ECO:0000256" key="1">
    <source>
        <dbReference type="ARBA" id="ARBA00001668"/>
    </source>
</evidence>
<comment type="similarity">
    <text evidence="3">Belongs to the FPG family.</text>
</comment>
<keyword evidence="15" id="KW-0456">Lyase</keyword>
<dbReference type="SMART" id="SM01232">
    <property type="entry name" value="H2TH"/>
    <property type="match status" value="1"/>
</dbReference>
<keyword evidence="24" id="KW-1185">Reference proteome</keyword>
<dbReference type="GO" id="GO:0003684">
    <property type="term" value="F:damaged DNA binding"/>
    <property type="evidence" value="ECO:0007669"/>
    <property type="project" value="InterPro"/>
</dbReference>
<evidence type="ECO:0000256" key="10">
    <source>
        <dbReference type="ARBA" id="ARBA00022771"/>
    </source>
</evidence>
<evidence type="ECO:0000256" key="4">
    <source>
        <dbReference type="ARBA" id="ARBA00011245"/>
    </source>
</evidence>
<organism evidence="23 24">
    <name type="scientific">Alicyclobacillus ferrooxydans</name>
    <dbReference type="NCBI Taxonomy" id="471514"/>
    <lineage>
        <taxon>Bacteria</taxon>
        <taxon>Bacillati</taxon>
        <taxon>Bacillota</taxon>
        <taxon>Bacilli</taxon>
        <taxon>Bacillales</taxon>
        <taxon>Alicyclobacillaceae</taxon>
        <taxon>Alicyclobacillus</taxon>
    </lineage>
</organism>
<evidence type="ECO:0000259" key="21">
    <source>
        <dbReference type="PROSITE" id="PS51066"/>
    </source>
</evidence>
<gene>
    <name evidence="23" type="ORF">AN477_12710</name>
</gene>
<feature type="domain" description="FPG-type" evidence="21">
    <location>
        <begin position="235"/>
        <end position="269"/>
    </location>
</feature>
<evidence type="ECO:0000256" key="17">
    <source>
        <dbReference type="ARBA" id="ARBA00023295"/>
    </source>
</evidence>
<evidence type="ECO:0000256" key="5">
    <source>
        <dbReference type="ARBA" id="ARBA00012024"/>
    </source>
</evidence>
<sequence>MPELPEMENYKRTLARAIQSRIVTNVEVNREKTVGVSAEEFARRVEGQRIVQIERRAKHIIFTLSSGDVLLLHLMLGGWMFYGQASERPDHQCQVVLSFGQDNLYFLGLRLGYLHLLTGNELTETLSKLGPEPFDPMLTPTSFHTLLTKTRGTLKTKLVNQHLIAGIGNCYSDEMCFAAGILPLSSTSSLEADDTTRLYHAMRRVLQDAIVAGGYMESPFASSDLLTGGYNDQCLVYDRGGEPCRSCGQPVVRAEHGGRKVFYCSHCQH</sequence>
<dbReference type="InterPro" id="IPR012319">
    <property type="entry name" value="FPG_cat"/>
</dbReference>
<dbReference type="OrthoDB" id="9800855at2"/>
<proteinExistence type="inferred from homology"/>
<comment type="catalytic activity">
    <reaction evidence="19">
        <text>2'-deoxyribonucleotide-(2'-deoxyribose 5'-phosphate)-2'-deoxyribonucleotide-DNA = a 3'-end 2'-deoxyribonucleotide-(2,3-dehydro-2,3-deoxyribose 5'-phosphate)-DNA + a 5'-end 5'-phospho-2'-deoxyribonucleoside-DNA + H(+)</text>
        <dbReference type="Rhea" id="RHEA:66592"/>
        <dbReference type="Rhea" id="RHEA-COMP:13180"/>
        <dbReference type="Rhea" id="RHEA-COMP:16897"/>
        <dbReference type="Rhea" id="RHEA-COMP:17067"/>
        <dbReference type="ChEBI" id="CHEBI:15378"/>
        <dbReference type="ChEBI" id="CHEBI:136412"/>
        <dbReference type="ChEBI" id="CHEBI:157695"/>
        <dbReference type="ChEBI" id="CHEBI:167181"/>
        <dbReference type="EC" id="4.2.99.18"/>
    </reaction>
</comment>
<keyword evidence="17" id="KW-0326">Glycosidase</keyword>
<evidence type="ECO:0000256" key="13">
    <source>
        <dbReference type="ARBA" id="ARBA00023125"/>
    </source>
</evidence>
<dbReference type="PANTHER" id="PTHR22993">
    <property type="entry name" value="FORMAMIDOPYRIMIDINE-DNA GLYCOSYLASE"/>
    <property type="match status" value="1"/>
</dbReference>
<evidence type="ECO:0000256" key="18">
    <source>
        <dbReference type="ARBA" id="ARBA00030638"/>
    </source>
</evidence>
<dbReference type="SUPFAM" id="SSF57716">
    <property type="entry name" value="Glucocorticoid receptor-like (DNA-binding domain)"/>
    <property type="match status" value="1"/>
</dbReference>
<dbReference type="InterPro" id="IPR010663">
    <property type="entry name" value="Znf_FPG/IleRS"/>
</dbReference>
<dbReference type="AlphaFoldDB" id="A0A0P9GR87"/>
<reference evidence="23 24" key="1">
    <citation type="submission" date="2015-09" db="EMBL/GenBank/DDBJ databases">
        <title>Draft genome sequence of Alicyclobacillus ferrooxydans DSM 22381.</title>
        <authorList>
            <person name="Hemp J."/>
        </authorList>
    </citation>
    <scope>NUCLEOTIDE SEQUENCE [LARGE SCALE GENOMIC DNA]</scope>
    <source>
        <strain evidence="23 24">TC-34</strain>
    </source>
</reference>
<dbReference type="InterPro" id="IPR015886">
    <property type="entry name" value="H2TH_FPG"/>
</dbReference>
<evidence type="ECO:0000256" key="11">
    <source>
        <dbReference type="ARBA" id="ARBA00022801"/>
    </source>
</evidence>
<dbReference type="PANTHER" id="PTHR22993:SF9">
    <property type="entry name" value="FORMAMIDOPYRIMIDINE-DNA GLYCOSYLASE"/>
    <property type="match status" value="1"/>
</dbReference>
<dbReference type="GO" id="GO:0008270">
    <property type="term" value="F:zinc ion binding"/>
    <property type="evidence" value="ECO:0007669"/>
    <property type="project" value="UniProtKB-KW"/>
</dbReference>
<keyword evidence="12" id="KW-0862">Zinc</keyword>
<evidence type="ECO:0000256" key="9">
    <source>
        <dbReference type="ARBA" id="ARBA00022763"/>
    </source>
</evidence>
<keyword evidence="16" id="KW-0511">Multifunctional enzyme</keyword>
<evidence type="ECO:0000256" key="7">
    <source>
        <dbReference type="ARBA" id="ARBA00016240"/>
    </source>
</evidence>
<dbReference type="EMBL" id="LJCO01000051">
    <property type="protein sequence ID" value="KPV43441.1"/>
    <property type="molecule type" value="Genomic_DNA"/>
</dbReference>
<evidence type="ECO:0000256" key="2">
    <source>
        <dbReference type="ARBA" id="ARBA00001947"/>
    </source>
</evidence>
<dbReference type="SMART" id="SM00898">
    <property type="entry name" value="Fapy_DNA_glyco"/>
    <property type="match status" value="1"/>
</dbReference>
<feature type="domain" description="Formamidopyrimidine-DNA glycosylase catalytic" evidence="22">
    <location>
        <begin position="2"/>
        <end position="112"/>
    </location>
</feature>
<dbReference type="PROSITE" id="PS51068">
    <property type="entry name" value="FPG_CAT"/>
    <property type="match status" value="1"/>
</dbReference>
<keyword evidence="8" id="KW-0479">Metal-binding</keyword>
<dbReference type="GO" id="GO:0034039">
    <property type="term" value="F:8-oxo-7,8-dihydroguanine DNA N-glycosylase activity"/>
    <property type="evidence" value="ECO:0007669"/>
    <property type="project" value="TreeGrafter"/>
</dbReference>
<comment type="catalytic activity">
    <reaction evidence="1">
        <text>Hydrolysis of DNA containing ring-opened 7-methylguanine residues, releasing 2,6-diamino-4-hydroxy-5-(N-methyl)formamidopyrimidine.</text>
        <dbReference type="EC" id="3.2.2.23"/>
    </reaction>
</comment>
<evidence type="ECO:0000256" key="14">
    <source>
        <dbReference type="ARBA" id="ARBA00023204"/>
    </source>
</evidence>
<dbReference type="GO" id="GO:0003690">
    <property type="term" value="F:double-stranded DNA binding"/>
    <property type="evidence" value="ECO:0007669"/>
    <property type="project" value="UniProtKB-ARBA"/>
</dbReference>
<evidence type="ECO:0000313" key="24">
    <source>
        <dbReference type="Proteomes" id="UP000050482"/>
    </source>
</evidence>
<keyword evidence="11" id="KW-0378">Hydrolase</keyword>
<dbReference type="FunFam" id="1.10.8.50:FF:000003">
    <property type="entry name" value="Formamidopyrimidine-DNA glycosylase"/>
    <property type="match status" value="1"/>
</dbReference>
<dbReference type="Proteomes" id="UP000050482">
    <property type="component" value="Unassembled WGS sequence"/>
</dbReference>
<protein>
    <recommendedName>
        <fullName evidence="7">Formamidopyrimidine-DNA glycosylase</fullName>
        <ecNumber evidence="5">3.2.2.23</ecNumber>
        <ecNumber evidence="6">4.2.99.18</ecNumber>
    </recommendedName>
    <alternativeName>
        <fullName evidence="18">DNA-(apurinic or apyrimidinic site) lyase MutM</fullName>
    </alternativeName>
</protein>
<dbReference type="Gene3D" id="3.20.190.10">
    <property type="entry name" value="MutM-like, N-terminal"/>
    <property type="match status" value="1"/>
</dbReference>
<keyword evidence="13" id="KW-0238">DNA-binding</keyword>
<evidence type="ECO:0000256" key="19">
    <source>
        <dbReference type="ARBA" id="ARBA00044632"/>
    </source>
</evidence>
<dbReference type="RefSeq" id="WP_054969537.1">
    <property type="nucleotide sequence ID" value="NZ_LJCO01000051.1"/>
</dbReference>
<dbReference type="InterPro" id="IPR010979">
    <property type="entry name" value="Ribosomal_uS13-like_H2TH"/>
</dbReference>
<keyword evidence="14" id="KW-0234">DNA repair</keyword>
<evidence type="ECO:0000256" key="6">
    <source>
        <dbReference type="ARBA" id="ARBA00012720"/>
    </source>
</evidence>
<comment type="caution">
    <text evidence="23">The sequence shown here is derived from an EMBL/GenBank/DDBJ whole genome shotgun (WGS) entry which is preliminary data.</text>
</comment>
<dbReference type="Pfam" id="PF06831">
    <property type="entry name" value="H2TH"/>
    <property type="match status" value="1"/>
</dbReference>
<dbReference type="SUPFAM" id="SSF81624">
    <property type="entry name" value="N-terminal domain of MutM-like DNA repair proteins"/>
    <property type="match status" value="1"/>
</dbReference>
<dbReference type="Pfam" id="PF06827">
    <property type="entry name" value="zf-FPG_IleRS"/>
    <property type="match status" value="1"/>
</dbReference>
<dbReference type="InterPro" id="IPR035937">
    <property type="entry name" value="FPG_N"/>
</dbReference>
<dbReference type="GO" id="GO:0006284">
    <property type="term" value="P:base-excision repair"/>
    <property type="evidence" value="ECO:0007669"/>
    <property type="project" value="InterPro"/>
</dbReference>
<evidence type="ECO:0000256" key="8">
    <source>
        <dbReference type="ARBA" id="ARBA00022723"/>
    </source>
</evidence>
<accession>A0A0P9GR87</accession>
<evidence type="ECO:0000259" key="22">
    <source>
        <dbReference type="PROSITE" id="PS51068"/>
    </source>
</evidence>